<keyword evidence="2" id="KW-0813">Transport</keyword>
<dbReference type="InterPro" id="IPR043926">
    <property type="entry name" value="ABCG_dom"/>
</dbReference>
<dbReference type="InterPro" id="IPR029024">
    <property type="entry name" value="TerB-like"/>
</dbReference>
<evidence type="ECO:0000256" key="1">
    <source>
        <dbReference type="ARBA" id="ARBA00004141"/>
    </source>
</evidence>
<dbReference type="Gene3D" id="1.10.3680.10">
    <property type="entry name" value="TerB-like"/>
    <property type="match status" value="1"/>
</dbReference>
<dbReference type="eggNOG" id="COG1131">
    <property type="taxonomic scope" value="Bacteria"/>
</dbReference>
<keyword evidence="6 8" id="KW-1133">Transmembrane helix</keyword>
<gene>
    <name evidence="10" type="ORF">M23134_08037</name>
</gene>
<dbReference type="Pfam" id="PF00005">
    <property type="entry name" value="ABC_tran"/>
    <property type="match status" value="1"/>
</dbReference>
<evidence type="ECO:0000256" key="2">
    <source>
        <dbReference type="ARBA" id="ARBA00022448"/>
    </source>
</evidence>
<proteinExistence type="predicted"/>
<dbReference type="GO" id="GO:0005524">
    <property type="term" value="F:ATP binding"/>
    <property type="evidence" value="ECO:0007669"/>
    <property type="project" value="UniProtKB-KW"/>
</dbReference>
<dbReference type="InterPro" id="IPR017871">
    <property type="entry name" value="ABC_transporter-like_CS"/>
</dbReference>
<comment type="caution">
    <text evidence="10">The sequence shown here is derived from an EMBL/GenBank/DDBJ whole genome shotgun (WGS) entry which is preliminary data.</text>
</comment>
<evidence type="ECO:0000256" key="5">
    <source>
        <dbReference type="ARBA" id="ARBA00022840"/>
    </source>
</evidence>
<feature type="transmembrane region" description="Helical" evidence="8">
    <location>
        <begin position="600"/>
        <end position="622"/>
    </location>
</feature>
<evidence type="ECO:0000256" key="6">
    <source>
        <dbReference type="ARBA" id="ARBA00022989"/>
    </source>
</evidence>
<dbReference type="PROSITE" id="PS00211">
    <property type="entry name" value="ABC_TRANSPORTER_1"/>
    <property type="match status" value="1"/>
</dbReference>
<dbReference type="AlphaFoldDB" id="A1ZGU6"/>
<dbReference type="InterPro" id="IPR003593">
    <property type="entry name" value="AAA+_ATPase"/>
</dbReference>
<keyword evidence="11" id="KW-1185">Reference proteome</keyword>
<evidence type="ECO:0000256" key="7">
    <source>
        <dbReference type="ARBA" id="ARBA00023136"/>
    </source>
</evidence>
<accession>A1ZGU6</accession>
<sequence length="1001" mass="114475">MAISASVDGVISASEKRVITDFIQEQLSAEATDAFIQLFNEYADIALAGHIQTINICKRINEELNQKQKIIVLFHLLELVNSDGNLHNDESNFIDEVAQAFNIDEHEYSIIKAFVIDDDALKLGLQNILIISSQKFDSKIKHVHRPNFKSSVGILRIPSVEMYMLKYFAGETDTYLNGFLLKDRHIYTFSNGSSIRADLIDPIYYSDVVSNFLQEQNVARITFEASHVYYTFRGGKIGLRDINMTEESGKLIGIMGASGSGKSTLINVLNGNAAPLGGKVLINGVDIHDGEEKSKIRGVVGYVPQDDLLIEELTVYQNLYYAAKLCFGHYQEEEINELVIKTLVSLGLLEAKNLKVGSSMEKIISGGQRKRLNIGLELLREPSILFIDEPTSGLSSNDSENILDLLKELSLKGKLIFVVIHQPSSDIFKMFDKLIILDVGGYQIYYGNPIEAVTYFKDLENLINSSQGVCPTCGNVNPEQIFNIIETKIVDEYGRYTPQRKVSPTQWHKYFKERISLPKVETIKEPPKSTLHLPSRFRQFMIFSFRDILAKLSNAQYMAIGLLEAPLLAVILAYIVRFYRVDQETGNGSYVFSENMNVPAYIFMSIIVALFIGLTISAEEIFKDAKILKRERFLHLSHSSYLFSKIFILFAFSAYQTMTFVLVGALILGIKGMTFTYWMVLFSIACNANMMGLNISRTFNSVITIYILIPLLIIPQLILGGIVVKFENINPRLASENNVPWISEFMVSRWSFEALAVSQFKDNPHERDFYEYDHQMATADYKKVYFIPTLESKLSYCLTHIKENDDKVRNKVQRDLKILRNEVGKELKKVPDIQLKKYPELSYEGFDFAVGKATKVYLKKLRLYYVRMYNRASKAKDKLIRERTKTKEGKAAFLSSLNRYHNKQVADMVKNTSNPLRISESDGKLIQHIYPVFQDPDNVSNLLDFRAHFFAPRKHFMGFYIDTLWFNLGAIWFATLLLFISLYFKLFKRVLTFLSFRKSFR</sequence>
<evidence type="ECO:0000256" key="3">
    <source>
        <dbReference type="ARBA" id="ARBA00022692"/>
    </source>
</evidence>
<evidence type="ECO:0000256" key="8">
    <source>
        <dbReference type="SAM" id="Phobius"/>
    </source>
</evidence>
<keyword evidence="3 8" id="KW-0812">Transmembrane</keyword>
<dbReference type="InterPro" id="IPR027417">
    <property type="entry name" value="P-loop_NTPase"/>
</dbReference>
<dbReference type="InterPro" id="IPR003439">
    <property type="entry name" value="ABC_transporter-like_ATP-bd"/>
</dbReference>
<dbReference type="Pfam" id="PF05099">
    <property type="entry name" value="TerB"/>
    <property type="match status" value="1"/>
</dbReference>
<evidence type="ECO:0000256" key="4">
    <source>
        <dbReference type="ARBA" id="ARBA00022741"/>
    </source>
</evidence>
<feature type="transmembrane region" description="Helical" evidence="8">
    <location>
        <begin position="642"/>
        <end position="669"/>
    </location>
</feature>
<reference evidence="10 11" key="1">
    <citation type="submission" date="2007-01" db="EMBL/GenBank/DDBJ databases">
        <authorList>
            <person name="Haygood M."/>
            <person name="Podell S."/>
            <person name="Anderson C."/>
            <person name="Hopkinson B."/>
            <person name="Roe K."/>
            <person name="Barbeau K."/>
            <person name="Gaasterland T."/>
            <person name="Ferriera S."/>
            <person name="Johnson J."/>
            <person name="Kravitz S."/>
            <person name="Beeson K."/>
            <person name="Sutton G."/>
            <person name="Rogers Y.-H."/>
            <person name="Friedman R."/>
            <person name="Frazier M."/>
            <person name="Venter J.C."/>
        </authorList>
    </citation>
    <scope>NUCLEOTIDE SEQUENCE [LARGE SCALE GENOMIC DNA]</scope>
    <source>
        <strain evidence="10 11">ATCC 23134</strain>
    </source>
</reference>
<dbReference type="GO" id="GO:0140359">
    <property type="term" value="F:ABC-type transporter activity"/>
    <property type="evidence" value="ECO:0007669"/>
    <property type="project" value="InterPro"/>
</dbReference>
<feature type="transmembrane region" description="Helical" evidence="8">
    <location>
        <begin position="964"/>
        <end position="984"/>
    </location>
</feature>
<dbReference type="GO" id="GO:0016887">
    <property type="term" value="F:ATP hydrolysis activity"/>
    <property type="evidence" value="ECO:0007669"/>
    <property type="project" value="InterPro"/>
</dbReference>
<feature type="transmembrane region" description="Helical" evidence="8">
    <location>
        <begin position="557"/>
        <end position="580"/>
    </location>
</feature>
<organism evidence="10 11">
    <name type="scientific">Microscilla marina ATCC 23134</name>
    <dbReference type="NCBI Taxonomy" id="313606"/>
    <lineage>
        <taxon>Bacteria</taxon>
        <taxon>Pseudomonadati</taxon>
        <taxon>Bacteroidota</taxon>
        <taxon>Cytophagia</taxon>
        <taxon>Cytophagales</taxon>
        <taxon>Microscillaceae</taxon>
        <taxon>Microscilla</taxon>
    </lineage>
</organism>
<dbReference type="InterPro" id="IPR007791">
    <property type="entry name" value="DjlA_N"/>
</dbReference>
<dbReference type="InterPro" id="IPR050352">
    <property type="entry name" value="ABCG_transporters"/>
</dbReference>
<dbReference type="PROSITE" id="PS50893">
    <property type="entry name" value="ABC_TRANSPORTER_2"/>
    <property type="match status" value="1"/>
</dbReference>
<dbReference type="EMBL" id="AAWS01000007">
    <property type="protein sequence ID" value="EAY30215.1"/>
    <property type="molecule type" value="Genomic_DNA"/>
</dbReference>
<feature type="domain" description="ABC transporter" evidence="9">
    <location>
        <begin position="213"/>
        <end position="465"/>
    </location>
</feature>
<dbReference type="CDD" id="cd07177">
    <property type="entry name" value="terB_like"/>
    <property type="match status" value="1"/>
</dbReference>
<keyword evidence="7 8" id="KW-0472">Membrane</keyword>
<dbReference type="SUPFAM" id="SSF158682">
    <property type="entry name" value="TerB-like"/>
    <property type="match status" value="1"/>
</dbReference>
<dbReference type="PANTHER" id="PTHR48041">
    <property type="entry name" value="ABC TRANSPORTER G FAMILY MEMBER 28"/>
    <property type="match status" value="1"/>
</dbReference>
<keyword evidence="4" id="KW-0547">Nucleotide-binding</keyword>
<dbReference type="Pfam" id="PF19055">
    <property type="entry name" value="ABC2_membrane_7"/>
    <property type="match status" value="1"/>
</dbReference>
<name>A1ZGU6_MICM2</name>
<dbReference type="Gene3D" id="3.40.50.300">
    <property type="entry name" value="P-loop containing nucleotide triphosphate hydrolases"/>
    <property type="match status" value="1"/>
</dbReference>
<dbReference type="Proteomes" id="UP000004095">
    <property type="component" value="Unassembled WGS sequence"/>
</dbReference>
<dbReference type="PANTHER" id="PTHR48041:SF139">
    <property type="entry name" value="PROTEIN SCARLET"/>
    <property type="match status" value="1"/>
</dbReference>
<dbReference type="SUPFAM" id="SSF52540">
    <property type="entry name" value="P-loop containing nucleoside triphosphate hydrolases"/>
    <property type="match status" value="1"/>
</dbReference>
<evidence type="ECO:0000313" key="11">
    <source>
        <dbReference type="Proteomes" id="UP000004095"/>
    </source>
</evidence>
<dbReference type="GO" id="GO:0016020">
    <property type="term" value="C:membrane"/>
    <property type="evidence" value="ECO:0007669"/>
    <property type="project" value="UniProtKB-SubCell"/>
</dbReference>
<comment type="subcellular location">
    <subcellularLocation>
        <location evidence="1">Membrane</location>
        <topology evidence="1">Multi-pass membrane protein</topology>
    </subcellularLocation>
</comment>
<dbReference type="SMART" id="SM00382">
    <property type="entry name" value="AAA"/>
    <property type="match status" value="1"/>
</dbReference>
<protein>
    <submittedName>
        <fullName evidence="10">ABC transporter ATP-binding protein, putative</fullName>
    </submittedName>
</protein>
<evidence type="ECO:0000259" key="9">
    <source>
        <dbReference type="PROSITE" id="PS50893"/>
    </source>
</evidence>
<evidence type="ECO:0000313" key="10">
    <source>
        <dbReference type="EMBL" id="EAY30215.1"/>
    </source>
</evidence>
<dbReference type="Pfam" id="PF01061">
    <property type="entry name" value="ABC2_membrane"/>
    <property type="match status" value="1"/>
</dbReference>
<keyword evidence="5 10" id="KW-0067">ATP-binding</keyword>
<dbReference type="InterPro" id="IPR013525">
    <property type="entry name" value="ABC2_TM"/>
</dbReference>
<feature type="transmembrane region" description="Helical" evidence="8">
    <location>
        <begin position="705"/>
        <end position="724"/>
    </location>
</feature>